<dbReference type="SUPFAM" id="SSF50729">
    <property type="entry name" value="PH domain-like"/>
    <property type="match status" value="1"/>
</dbReference>
<dbReference type="Pfam" id="PF00169">
    <property type="entry name" value="PH"/>
    <property type="match status" value="1"/>
</dbReference>
<dbReference type="PROSITE" id="PS50003">
    <property type="entry name" value="PH_DOMAIN"/>
    <property type="match status" value="1"/>
</dbReference>
<name>A0A6G0XKM0_9STRA</name>
<dbReference type="AlphaFoldDB" id="A0A6G0XKM0"/>
<keyword evidence="5" id="KW-1185">Reference proteome</keyword>
<dbReference type="CDD" id="cd15841">
    <property type="entry name" value="SNARE_Qc"/>
    <property type="match status" value="1"/>
</dbReference>
<feature type="compositionally biased region" description="Basic residues" evidence="2">
    <location>
        <begin position="228"/>
        <end position="239"/>
    </location>
</feature>
<evidence type="ECO:0000259" key="3">
    <source>
        <dbReference type="PROSITE" id="PS50003"/>
    </source>
</evidence>
<accession>A0A6G0XKM0</accession>
<organism evidence="4 5">
    <name type="scientific">Aphanomyces euteiches</name>
    <dbReference type="NCBI Taxonomy" id="100861"/>
    <lineage>
        <taxon>Eukaryota</taxon>
        <taxon>Sar</taxon>
        <taxon>Stramenopiles</taxon>
        <taxon>Oomycota</taxon>
        <taxon>Saprolegniomycetes</taxon>
        <taxon>Saprolegniales</taxon>
        <taxon>Verrucalvaceae</taxon>
        <taxon>Aphanomyces</taxon>
    </lineage>
</organism>
<keyword evidence="1" id="KW-0175">Coiled coil</keyword>
<dbReference type="Gene3D" id="1.20.5.110">
    <property type="match status" value="2"/>
</dbReference>
<evidence type="ECO:0000256" key="2">
    <source>
        <dbReference type="SAM" id="MobiDB-lite"/>
    </source>
</evidence>
<dbReference type="InterPro" id="IPR051707">
    <property type="entry name" value="PI-Interact_SigTrans_Reg"/>
</dbReference>
<evidence type="ECO:0000313" key="5">
    <source>
        <dbReference type="Proteomes" id="UP000481153"/>
    </source>
</evidence>
<dbReference type="InterPro" id="IPR011993">
    <property type="entry name" value="PH-like_dom_sf"/>
</dbReference>
<feature type="region of interest" description="Disordered" evidence="2">
    <location>
        <begin position="228"/>
        <end position="275"/>
    </location>
</feature>
<sequence length="333" mass="37144">MQMDLSKIHQTSCEGYVTKRGHLLKSWKRRYMVLDGETLHVSYYDSKEIYQSKGEPKGSFVLTECEKQDLSDEGSHVKPFGFKFVGHCPGRGYKEFSVFVETQIDQTKWLNVAHNALGKSSSPQKTINQRIEEITGHKEASGLMLSMEAQMKNAKKTSKELLEQAIKDAKEADRIGKATVGEMEYQEEVLNEAEGTLDVASGQLEHAKEVGKELKHPILYKLTHLFSPKKKKKKGKGGHGKGGMKQPSGVSRTPKTSPVKLQPAGLPQKQEEDQLDELSKILANLGKTAETISVITDRTAEQVDRIDHKVAILDDQLKKEVKVVSEVLKSEAS</sequence>
<dbReference type="SMART" id="SM00233">
    <property type="entry name" value="PH"/>
    <property type="match status" value="1"/>
</dbReference>
<evidence type="ECO:0000256" key="1">
    <source>
        <dbReference type="SAM" id="Coils"/>
    </source>
</evidence>
<dbReference type="EMBL" id="VJMJ01000042">
    <property type="protein sequence ID" value="KAF0740864.1"/>
    <property type="molecule type" value="Genomic_DNA"/>
</dbReference>
<reference evidence="4 5" key="1">
    <citation type="submission" date="2019-07" db="EMBL/GenBank/DDBJ databases">
        <title>Genomics analysis of Aphanomyces spp. identifies a new class of oomycete effector associated with host adaptation.</title>
        <authorList>
            <person name="Gaulin E."/>
        </authorList>
    </citation>
    <scope>NUCLEOTIDE SEQUENCE [LARGE SCALE GENOMIC DNA]</scope>
    <source>
        <strain evidence="4 5">ATCC 201684</strain>
    </source>
</reference>
<protein>
    <recommendedName>
        <fullName evidence="3">PH domain-containing protein</fullName>
    </recommendedName>
</protein>
<feature type="domain" description="PH" evidence="3">
    <location>
        <begin position="10"/>
        <end position="118"/>
    </location>
</feature>
<proteinExistence type="predicted"/>
<comment type="caution">
    <text evidence="4">The sequence shown here is derived from an EMBL/GenBank/DDBJ whole genome shotgun (WGS) entry which is preliminary data.</text>
</comment>
<dbReference type="Proteomes" id="UP000481153">
    <property type="component" value="Unassembled WGS sequence"/>
</dbReference>
<evidence type="ECO:0000313" key="4">
    <source>
        <dbReference type="EMBL" id="KAF0740864.1"/>
    </source>
</evidence>
<dbReference type="PANTHER" id="PTHR14336">
    <property type="entry name" value="TANDEM PH DOMAIN CONTAINING PROTEIN"/>
    <property type="match status" value="1"/>
</dbReference>
<gene>
    <name evidence="4" type="ORF">Ae201684_003754</name>
</gene>
<dbReference type="SUPFAM" id="SSF58038">
    <property type="entry name" value="SNARE fusion complex"/>
    <property type="match status" value="1"/>
</dbReference>
<dbReference type="Gene3D" id="2.30.29.30">
    <property type="entry name" value="Pleckstrin-homology domain (PH domain)/Phosphotyrosine-binding domain (PTB)"/>
    <property type="match status" value="1"/>
</dbReference>
<feature type="coiled-coil region" evidence="1">
    <location>
        <begin position="144"/>
        <end position="210"/>
    </location>
</feature>
<dbReference type="InterPro" id="IPR001849">
    <property type="entry name" value="PH_domain"/>
</dbReference>
<dbReference type="VEuPathDB" id="FungiDB:AeMF1_000249"/>